<dbReference type="InterPro" id="IPR047589">
    <property type="entry name" value="DUF11_rpt"/>
</dbReference>
<evidence type="ECO:0000259" key="1">
    <source>
        <dbReference type="Pfam" id="PF01345"/>
    </source>
</evidence>
<dbReference type="Proteomes" id="UP001156940">
    <property type="component" value="Unassembled WGS sequence"/>
</dbReference>
<dbReference type="NCBIfam" id="TIGR01451">
    <property type="entry name" value="B_ant_repeat"/>
    <property type="match status" value="1"/>
</dbReference>
<dbReference type="RefSeq" id="WP_280572788.1">
    <property type="nucleotide sequence ID" value="NZ_JARXRM010000013.1"/>
</dbReference>
<keyword evidence="4" id="KW-1185">Reference proteome</keyword>
<gene>
    <name evidence="3" type="ORF">QFW77_03000</name>
</gene>
<accession>A0ABT6J5Z0</accession>
<dbReference type="InterPro" id="IPR001434">
    <property type="entry name" value="OmcB-like_DUF11"/>
</dbReference>
<organism evidence="3 4">
    <name type="scientific">Luteimonas endophytica</name>
    <dbReference type="NCBI Taxonomy" id="3042023"/>
    <lineage>
        <taxon>Bacteria</taxon>
        <taxon>Pseudomonadati</taxon>
        <taxon>Pseudomonadota</taxon>
        <taxon>Gammaproteobacteria</taxon>
        <taxon>Lysobacterales</taxon>
        <taxon>Lysobacteraceae</taxon>
        <taxon>Luteimonas</taxon>
    </lineage>
</organism>
<dbReference type="InterPro" id="IPR045474">
    <property type="entry name" value="GEVED"/>
</dbReference>
<proteinExistence type="predicted"/>
<dbReference type="Pfam" id="PF20009">
    <property type="entry name" value="GEVED"/>
    <property type="match status" value="1"/>
</dbReference>
<dbReference type="Pfam" id="PF01345">
    <property type="entry name" value="DUF11"/>
    <property type="match status" value="1"/>
</dbReference>
<dbReference type="EMBL" id="JARXRM010000013">
    <property type="protein sequence ID" value="MDH5821962.1"/>
    <property type="molecule type" value="Genomic_DNA"/>
</dbReference>
<comment type="caution">
    <text evidence="3">The sequence shown here is derived from an EMBL/GenBank/DDBJ whole genome shotgun (WGS) entry which is preliminary data.</text>
</comment>
<reference evidence="3 4" key="1">
    <citation type="submission" date="2023-04" db="EMBL/GenBank/DDBJ databases">
        <title>Luteimonas endophyticus RD2P54.</title>
        <authorList>
            <person name="Sun J.-Q."/>
        </authorList>
    </citation>
    <scope>NUCLEOTIDE SEQUENCE [LARGE SCALE GENOMIC DNA]</scope>
    <source>
        <strain evidence="3 4">RD2P54</strain>
    </source>
</reference>
<evidence type="ECO:0000313" key="3">
    <source>
        <dbReference type="EMBL" id="MDH5821962.1"/>
    </source>
</evidence>
<sequence length="605" mass="60880">MSMKATSRPGHRRATTGAQRGRRNVIALLLVGLAVLLGTGPAFADEFYFSRTRAAVDAEQGATGLFLWNDATGAQGQIGGDGTYLRHVTDGPLPVDGLATDLSGNLFGFAIDEASTGGFIPWDPATGCTANQSSRLVSIDPTTGVVSYVGPWLTGRHINGAAFDGQGRLWGLDCTSDSVVQIGPSGTVVGTPIAVGLGAASTASDIDFAGNGMGIIGYGGLQFRVFDPDAGWVAAVPIAAQNNGFDGALVPPYTISGIAFTSHLAARNGSPQADACRLNVVEGRGLDELGHANDPFFANPVVAYKEADQYDPPNRPAGFYNGGPGDAARVGGPALADCFYDWGDAPDSYGTLLASNGARHAIVAGSPYLGADLPDFEVDGQSSAGASGDDLTGVDDEDGVLVPALLIGMSAQIDVTAGNVGAGALLQGWIDWAGDGSFAEPGDQVLVDAAVAPGANAFDIAVPATATAGTTLARFRIANQPGLGFLGLADSGEIEDHQVEMAVAETDLAIVKTATPQTVASGDEVVYTIEATNGGPDAADGAILTDPGVPGSLECTGLTCSAVGGAVCPGAPTPAQLAAGLVIPTLPTGGSVNLELTCTVTATGF</sequence>
<feature type="domain" description="GEVED" evidence="2">
    <location>
        <begin position="426"/>
        <end position="499"/>
    </location>
</feature>
<dbReference type="SUPFAM" id="SSF63829">
    <property type="entry name" value="Calcium-dependent phosphotriesterase"/>
    <property type="match status" value="1"/>
</dbReference>
<protein>
    <submittedName>
        <fullName evidence="3">DUF11 domain-containing protein</fullName>
    </submittedName>
</protein>
<evidence type="ECO:0000259" key="2">
    <source>
        <dbReference type="Pfam" id="PF20009"/>
    </source>
</evidence>
<name>A0ABT6J5Z0_9GAMM</name>
<evidence type="ECO:0000313" key="4">
    <source>
        <dbReference type="Proteomes" id="UP001156940"/>
    </source>
</evidence>
<feature type="domain" description="DUF11" evidence="1">
    <location>
        <begin position="507"/>
        <end position="604"/>
    </location>
</feature>